<accession>A0A813V7C6</accession>
<protein>
    <submittedName>
        <fullName evidence="2">Uncharacterized protein</fullName>
    </submittedName>
</protein>
<comment type="caution">
    <text evidence="2">The sequence shown here is derived from an EMBL/GenBank/DDBJ whole genome shotgun (WGS) entry which is preliminary data.</text>
</comment>
<sequence length="120" mass="14113">MMVTNNIICFLFILLLCIINHKTSSFENNEQITIEDLIMKPYLVKATSSLIDQHPSIDKIGSFKIRSSLENAHSESGEKYFNWVRKTQRPMEFLRGKRQWFFTKKNKSDKNVNLMPNIKT</sequence>
<keyword evidence="1" id="KW-0732">Signal</keyword>
<dbReference type="Proteomes" id="UP000663882">
    <property type="component" value="Unassembled WGS sequence"/>
</dbReference>
<dbReference type="EMBL" id="CAJNOO010000173">
    <property type="protein sequence ID" value="CAF0841048.1"/>
    <property type="molecule type" value="Genomic_DNA"/>
</dbReference>
<proteinExistence type="predicted"/>
<feature type="chain" id="PRO_5032556481" evidence="1">
    <location>
        <begin position="26"/>
        <end position="120"/>
    </location>
</feature>
<evidence type="ECO:0000313" key="2">
    <source>
        <dbReference type="EMBL" id="CAF0841048.1"/>
    </source>
</evidence>
<reference evidence="2" key="1">
    <citation type="submission" date="2021-02" db="EMBL/GenBank/DDBJ databases">
        <authorList>
            <person name="Nowell W R."/>
        </authorList>
    </citation>
    <scope>NUCLEOTIDE SEQUENCE</scope>
</reference>
<dbReference type="AlphaFoldDB" id="A0A813V7C6"/>
<feature type="signal peptide" evidence="1">
    <location>
        <begin position="1"/>
        <end position="25"/>
    </location>
</feature>
<evidence type="ECO:0000313" key="3">
    <source>
        <dbReference type="Proteomes" id="UP000663882"/>
    </source>
</evidence>
<evidence type="ECO:0000256" key="1">
    <source>
        <dbReference type="SAM" id="SignalP"/>
    </source>
</evidence>
<gene>
    <name evidence="2" type="ORF">RFH988_LOCUS5947</name>
</gene>
<name>A0A813V7C6_9BILA</name>
<organism evidence="2 3">
    <name type="scientific">Rotaria sordida</name>
    <dbReference type="NCBI Taxonomy" id="392033"/>
    <lineage>
        <taxon>Eukaryota</taxon>
        <taxon>Metazoa</taxon>
        <taxon>Spiralia</taxon>
        <taxon>Gnathifera</taxon>
        <taxon>Rotifera</taxon>
        <taxon>Eurotatoria</taxon>
        <taxon>Bdelloidea</taxon>
        <taxon>Philodinida</taxon>
        <taxon>Philodinidae</taxon>
        <taxon>Rotaria</taxon>
    </lineage>
</organism>
<dbReference type="OrthoDB" id="10041576at2759"/>